<organism evidence="2 3">
    <name type="scientific">Marinilabilia salmonicolor</name>
    <dbReference type="NCBI Taxonomy" id="989"/>
    <lineage>
        <taxon>Bacteria</taxon>
        <taxon>Pseudomonadati</taxon>
        <taxon>Bacteroidota</taxon>
        <taxon>Bacteroidia</taxon>
        <taxon>Marinilabiliales</taxon>
        <taxon>Marinilabiliaceae</taxon>
        <taxon>Marinilabilia</taxon>
    </lineage>
</organism>
<evidence type="ECO:0000313" key="2">
    <source>
        <dbReference type="EMBL" id="RCW37608.1"/>
    </source>
</evidence>
<gene>
    <name evidence="2" type="ORF">DFO77_105117</name>
</gene>
<sequence length="216" mass="24891">MSEKLIIPKIEDSIYDLETISKELEKKGAKGSINRVNWNSFPYQPAVTFLMAYNQNNLFLKFDVTENHIRAMETETNGNVWEDSCCEFFCAFDNEGYYNLETNCIGTQLIGWGAKKEERTLLDSIIIDAVKKHTTLEHKTIEPQSGRFEYQLTMIIPAATFVNHPGMKFTQGMQLKGNFYKCGDKTPEPHFVSWNPIEIKEPNFHRPDFFGTVELA</sequence>
<dbReference type="RefSeq" id="WP_106154058.1">
    <property type="nucleotide sequence ID" value="NZ_PVTS01000015.1"/>
</dbReference>
<dbReference type="CDD" id="cd09620">
    <property type="entry name" value="CBM9_like_3"/>
    <property type="match status" value="1"/>
</dbReference>
<accession>A0A2T0XBV9</accession>
<dbReference type="Gene3D" id="2.60.40.1190">
    <property type="match status" value="1"/>
</dbReference>
<dbReference type="EMBL" id="QPIZ01000005">
    <property type="protein sequence ID" value="RCW37608.1"/>
    <property type="molecule type" value="Genomic_DNA"/>
</dbReference>
<evidence type="ECO:0000313" key="3">
    <source>
        <dbReference type="Proteomes" id="UP000252733"/>
    </source>
</evidence>
<name>A0A2T0XBV9_9BACT</name>
<reference evidence="2 3" key="1">
    <citation type="submission" date="2018-07" db="EMBL/GenBank/DDBJ databases">
        <title>Freshwater and sediment microbial communities from various areas in North America, analyzing microbe dynamics in response to fracking.</title>
        <authorList>
            <person name="Lamendella R."/>
        </authorList>
    </citation>
    <scope>NUCLEOTIDE SEQUENCE [LARGE SCALE GENOMIC DNA]</scope>
    <source>
        <strain evidence="2 3">160A</strain>
    </source>
</reference>
<dbReference type="OrthoDB" id="9801646at2"/>
<comment type="caution">
    <text evidence="2">The sequence shown here is derived from an EMBL/GenBank/DDBJ whole genome shotgun (WGS) entry which is preliminary data.</text>
</comment>
<feature type="domain" description="Carbohydrate-binding" evidence="1">
    <location>
        <begin position="27"/>
        <end position="215"/>
    </location>
</feature>
<dbReference type="AlphaFoldDB" id="A0A2T0XBV9"/>
<dbReference type="GO" id="GO:0016052">
    <property type="term" value="P:carbohydrate catabolic process"/>
    <property type="evidence" value="ECO:0007669"/>
    <property type="project" value="InterPro"/>
</dbReference>
<dbReference type="SUPFAM" id="SSF49344">
    <property type="entry name" value="CBD9-like"/>
    <property type="match status" value="1"/>
</dbReference>
<evidence type="ECO:0000259" key="1">
    <source>
        <dbReference type="Pfam" id="PF16011"/>
    </source>
</evidence>
<protein>
    <submittedName>
        <fullName evidence="2">Cellulose/xylan binding protein with CBM9 domain</fullName>
    </submittedName>
</protein>
<dbReference type="Pfam" id="PF16011">
    <property type="entry name" value="CBM9_2"/>
    <property type="match status" value="1"/>
</dbReference>
<proteinExistence type="predicted"/>
<keyword evidence="3" id="KW-1185">Reference proteome</keyword>
<dbReference type="InterPro" id="IPR010502">
    <property type="entry name" value="Carb-bd_dom_fam9"/>
</dbReference>
<dbReference type="GO" id="GO:0004553">
    <property type="term" value="F:hydrolase activity, hydrolyzing O-glycosyl compounds"/>
    <property type="evidence" value="ECO:0007669"/>
    <property type="project" value="InterPro"/>
</dbReference>
<dbReference type="GO" id="GO:0030246">
    <property type="term" value="F:carbohydrate binding"/>
    <property type="evidence" value="ECO:0007669"/>
    <property type="project" value="InterPro"/>
</dbReference>
<dbReference type="Proteomes" id="UP000252733">
    <property type="component" value="Unassembled WGS sequence"/>
</dbReference>